<proteinExistence type="predicted"/>
<reference evidence="2 3" key="1">
    <citation type="submission" date="2024-04" db="EMBL/GenBank/DDBJ databases">
        <authorList>
            <person name="Fracassetti M."/>
        </authorList>
    </citation>
    <scope>NUCLEOTIDE SEQUENCE [LARGE SCALE GENOMIC DNA]</scope>
</reference>
<keyword evidence="3" id="KW-1185">Reference proteome</keyword>
<accession>A0AAV2CFR8</accession>
<protein>
    <submittedName>
        <fullName evidence="2">Uncharacterized protein</fullName>
    </submittedName>
</protein>
<organism evidence="2 3">
    <name type="scientific">Linum trigynum</name>
    <dbReference type="NCBI Taxonomy" id="586398"/>
    <lineage>
        <taxon>Eukaryota</taxon>
        <taxon>Viridiplantae</taxon>
        <taxon>Streptophyta</taxon>
        <taxon>Embryophyta</taxon>
        <taxon>Tracheophyta</taxon>
        <taxon>Spermatophyta</taxon>
        <taxon>Magnoliopsida</taxon>
        <taxon>eudicotyledons</taxon>
        <taxon>Gunneridae</taxon>
        <taxon>Pentapetalae</taxon>
        <taxon>rosids</taxon>
        <taxon>fabids</taxon>
        <taxon>Malpighiales</taxon>
        <taxon>Linaceae</taxon>
        <taxon>Linum</taxon>
    </lineage>
</organism>
<feature type="compositionally biased region" description="Basic and acidic residues" evidence="1">
    <location>
        <begin position="9"/>
        <end position="26"/>
    </location>
</feature>
<evidence type="ECO:0000313" key="3">
    <source>
        <dbReference type="Proteomes" id="UP001497516"/>
    </source>
</evidence>
<evidence type="ECO:0000256" key="1">
    <source>
        <dbReference type="SAM" id="MobiDB-lite"/>
    </source>
</evidence>
<evidence type="ECO:0000313" key="2">
    <source>
        <dbReference type="EMBL" id="CAL1354839.1"/>
    </source>
</evidence>
<feature type="region of interest" description="Disordered" evidence="1">
    <location>
        <begin position="1"/>
        <end position="115"/>
    </location>
</feature>
<dbReference type="Proteomes" id="UP001497516">
    <property type="component" value="Chromosome 1"/>
</dbReference>
<gene>
    <name evidence="2" type="ORF">LTRI10_LOCUS2626</name>
</gene>
<dbReference type="EMBL" id="OZ034813">
    <property type="protein sequence ID" value="CAL1354839.1"/>
    <property type="molecule type" value="Genomic_DNA"/>
</dbReference>
<dbReference type="AlphaFoldDB" id="A0AAV2CFR8"/>
<name>A0AAV2CFR8_9ROSI</name>
<sequence length="115" mass="12391">MSRPAMHVPLHEDDSPLMLDDMHADEEAIDSVVSPGHDLADIPSSPTQPCLEDSPLSTSPVPCVDDTTPSLDDEVASASQELVAPPAPRRNPIRDRRPPSSLSIYKIDLPGSHHV</sequence>